<keyword evidence="2" id="KW-1185">Reference proteome</keyword>
<protein>
    <submittedName>
        <fullName evidence="1">Brefeldin A-inhibited guanine nucleotide-exchange protein</fullName>
    </submittedName>
</protein>
<name>A0ACC1XWB7_MELAZ</name>
<reference evidence="1 2" key="1">
    <citation type="journal article" date="2023" name="Science">
        <title>Complex scaffold remodeling in plant triterpene biosynthesis.</title>
        <authorList>
            <person name="De La Pena R."/>
            <person name="Hodgson H."/>
            <person name="Liu J.C."/>
            <person name="Stephenson M.J."/>
            <person name="Martin A.C."/>
            <person name="Owen C."/>
            <person name="Harkess A."/>
            <person name="Leebens-Mack J."/>
            <person name="Jimenez L.E."/>
            <person name="Osbourn A."/>
            <person name="Sattely E.S."/>
        </authorList>
    </citation>
    <scope>NUCLEOTIDE SEQUENCE [LARGE SCALE GENOMIC DNA]</scope>
    <source>
        <strain evidence="2">cv. JPN11</strain>
        <tissue evidence="1">Leaf</tissue>
    </source>
</reference>
<proteinExistence type="predicted"/>
<evidence type="ECO:0000313" key="1">
    <source>
        <dbReference type="EMBL" id="KAJ4715806.1"/>
    </source>
</evidence>
<evidence type="ECO:0000313" key="2">
    <source>
        <dbReference type="Proteomes" id="UP001164539"/>
    </source>
</evidence>
<sequence>MSASQTLGGPSRCGRVVGPSLDKIIKNAAWRKHSHLVSSCKAALDRLDSVSDDASHVSSISGLSQSDADFLLQPILLALDSAHAKVVEPALECVFKLFSLGLVRGEVEVETDLSKNSSAVVYKLIESICKVCGIGEESIELAVLRVLLSAVRSPCVLIRGDCLLLIVRTCYNVYLGGSNGTNQICAKSVLAQIMVIVFFRVEEDSLDVGNIKTISVSELLEFADKSLNEGSSIHFCQNLINEVMSASEGVAEVKPFKQNVSAELPNGSAELSKEAGEKGEVGEGQGNDGTESAGGSKIREDGFVLFKNICKLSMKFSSQENPDDQILVRGKILSLELLKVVMDNAGPVWRSNERFLNVIKQFLCLSLLKNSALSVMAVFQLQCSIFTSLLTKFRSGLKAEIGIFFPMLILRVLENVLQPSFLQKMTVLNLLEKISQDSQIIIDIFVNYDCDVDSPNIFERIVNGLLKTAMGPTPGSTTTLSPAQDITFRYESVKCLVSIIRSMGAWMDQQLRIGDSCLPKSSESDSSTDNSSIPNGEDGTVSDYELHTEVNSELSDAATLEQRRAYKIELQKGISLFNRKPSKGIEFLINTKKVGGSPEQVASFLKKTAGLNETMIGDYLGEREEFSLRVMHAYVDSFNFKGMDFGESIRFFLRGFRLPGEAQKIDRIMEKFAERYCKCNPNSFTSADTAYVLAYSVIMLNTDAHNNMVKDKMTKADFIRNNRGIDDGKDLPEEYLGAIYDQIVRNEIKMNADSSAPQSKQANSLNKLLGLDGILNLVTGKQAEEKPLGANGLLIRHIQEQFKAKSGKSESLYHAVTDPAILRFMVEVCWGPMLAAFSVTLDQSDDKLATSQCLQGFRHAVHVTAVMGMQTQRDAFVTSVAKFTYLHCAADMRQKNVDAVKAIISIAIEDGNHLQEAWEHILTCLSRIEHLQLLGEGAPTDASFLTISNVEADERTQKSMGFSSLKKKGIQNPSVMAVVRGGSYDSTGVGVNSPGLVTPEQINHFISNLNLLEQIGNFELNHVFAHSQRLNSEAIVAFVKALCKVAITELQSPTDPRVFSLTKLVEIAHYNMNRIRLVWSRMWNVLSDFFVSVGLSENLSVAIFVMDSLRQLAMKFLEREELANYNFQNEFLRPFVIIMQKSNSVEIRELIVRCISQMVLSRVSNVKSGWKSVFMIFTAAAADERKNIVLLAFETMEKIVREYFPHITETETTTFTDCVKCLLTFTNSRFNSDVSLNAIAFLRFCAVKLADGGLVCNEKSSVNGSSSPAENENASDLQSLTEKDDHASFWVPLLTGLSKLTSDPRSTIRKSSLEVLFNILKDHGHLFPRQFWMGVFSSVIFPIFNGVCDKKVIHVKDEQDSPDSQSAQPEGSTWDAETSAIGAQCLVDLFICFFDVVRSELPNVISILTGFIRNPIQGPASTGVAALLHLASELSSRLSQDEWREIFLALKDAAASTLPSFMKLLKTMDDIEIPNTSENGDMEMNSEHGSVNDELEDDNLQTASYVVSRMKSHIAVQLLITQVATDLNKMRLQFLSAANIKILLDIFSSITSHAHELNAEIILQKKLQKVCSILELSDPPMVHFENESYQNYLYFLRDCVTKNPLASQELNIELLLVEVCKKILQIYLECTRGQQKEKAGVKHRERVVRWILPLGSAKKEELGARTSLVVSALRVLSGMEREAFRKYVSNVFPLLVDLVRSEHSSREVQLVLGNMFHSCIGPIIMH</sequence>
<organism evidence="1 2">
    <name type="scientific">Melia azedarach</name>
    <name type="common">Chinaberry tree</name>
    <dbReference type="NCBI Taxonomy" id="155640"/>
    <lineage>
        <taxon>Eukaryota</taxon>
        <taxon>Viridiplantae</taxon>
        <taxon>Streptophyta</taxon>
        <taxon>Embryophyta</taxon>
        <taxon>Tracheophyta</taxon>
        <taxon>Spermatophyta</taxon>
        <taxon>Magnoliopsida</taxon>
        <taxon>eudicotyledons</taxon>
        <taxon>Gunneridae</taxon>
        <taxon>Pentapetalae</taxon>
        <taxon>rosids</taxon>
        <taxon>malvids</taxon>
        <taxon>Sapindales</taxon>
        <taxon>Meliaceae</taxon>
        <taxon>Melia</taxon>
    </lineage>
</organism>
<gene>
    <name evidence="1" type="ORF">OWV82_010911</name>
</gene>
<dbReference type="Proteomes" id="UP001164539">
    <property type="component" value="Chromosome 6"/>
</dbReference>
<accession>A0ACC1XWB7</accession>
<dbReference type="EMBL" id="CM051399">
    <property type="protein sequence ID" value="KAJ4715806.1"/>
    <property type="molecule type" value="Genomic_DNA"/>
</dbReference>
<comment type="caution">
    <text evidence="1">The sequence shown here is derived from an EMBL/GenBank/DDBJ whole genome shotgun (WGS) entry which is preliminary data.</text>
</comment>